<accession>A0A059AGK8</accession>
<dbReference type="Gramene" id="KCW53197">
    <property type="protein sequence ID" value="KCW53197"/>
    <property type="gene ID" value="EUGRSUZ_J02471"/>
</dbReference>
<dbReference type="InParanoid" id="A0A059AGK8"/>
<dbReference type="EMBL" id="KK198762">
    <property type="protein sequence ID" value="KCW53197.1"/>
    <property type="molecule type" value="Genomic_DNA"/>
</dbReference>
<protein>
    <submittedName>
        <fullName evidence="1">Uncharacterized protein</fullName>
    </submittedName>
</protein>
<proteinExistence type="predicted"/>
<organism evidence="1">
    <name type="scientific">Eucalyptus grandis</name>
    <name type="common">Flooded gum</name>
    <dbReference type="NCBI Taxonomy" id="71139"/>
    <lineage>
        <taxon>Eukaryota</taxon>
        <taxon>Viridiplantae</taxon>
        <taxon>Streptophyta</taxon>
        <taxon>Embryophyta</taxon>
        <taxon>Tracheophyta</taxon>
        <taxon>Spermatophyta</taxon>
        <taxon>Magnoliopsida</taxon>
        <taxon>eudicotyledons</taxon>
        <taxon>Gunneridae</taxon>
        <taxon>Pentapetalae</taxon>
        <taxon>rosids</taxon>
        <taxon>malvids</taxon>
        <taxon>Myrtales</taxon>
        <taxon>Myrtaceae</taxon>
        <taxon>Myrtoideae</taxon>
        <taxon>Eucalypteae</taxon>
        <taxon>Eucalyptus</taxon>
    </lineage>
</organism>
<sequence>MITTGDSTMVSKAPSIMGIGLIRCSKLSYNIKFDCDQDFPYAHKRLLSEWINYPFRHIPFCPLFAYLLEI</sequence>
<name>A0A059AGK8_EUCGR</name>
<gene>
    <name evidence="1" type="ORF">EUGRSUZ_J02471</name>
</gene>
<reference evidence="1" key="1">
    <citation type="submission" date="2013-07" db="EMBL/GenBank/DDBJ databases">
        <title>The genome of Eucalyptus grandis.</title>
        <authorList>
            <person name="Schmutz J."/>
            <person name="Hayes R."/>
            <person name="Myburg A."/>
            <person name="Tuskan G."/>
            <person name="Grattapaglia D."/>
            <person name="Rokhsar D.S."/>
        </authorList>
    </citation>
    <scope>NUCLEOTIDE SEQUENCE</scope>
    <source>
        <tissue evidence="1">Leaf extractions</tissue>
    </source>
</reference>
<dbReference type="AlphaFoldDB" id="A0A059AGK8"/>
<evidence type="ECO:0000313" key="1">
    <source>
        <dbReference type="EMBL" id="KCW53197.1"/>
    </source>
</evidence>